<reference evidence="1" key="2">
    <citation type="submission" date="2013-09" db="EMBL/GenBank/DDBJ databases">
        <title>Draft genome sequence of Anaerotruncus colihominis(DSM 17241).</title>
        <authorList>
            <person name="Sudarsanam P."/>
            <person name="Ley R."/>
            <person name="Guruge J."/>
            <person name="Turnbaugh P.J."/>
            <person name="Mahowald M."/>
            <person name="Liep D."/>
            <person name="Gordon J."/>
        </authorList>
    </citation>
    <scope>NUCLEOTIDE SEQUENCE</scope>
    <source>
        <strain evidence="1">DSM 17241</strain>
    </source>
</reference>
<evidence type="ECO:0000313" key="2">
    <source>
        <dbReference type="Proteomes" id="UP000003803"/>
    </source>
</evidence>
<accession>B0PGY5</accession>
<dbReference type="EMBL" id="ABGD02000030">
    <property type="protein sequence ID" value="EDS09233.1"/>
    <property type="molecule type" value="Genomic_DNA"/>
</dbReference>
<sequence>MAPRSIQRLFSLTLSQIAQHGKQYMKRAGAGPARFYLEPEFTAAKRRSDGSFACAAR</sequence>
<keyword evidence="2" id="KW-1185">Reference proteome</keyword>
<dbReference type="AlphaFoldDB" id="B0PGY5"/>
<organism evidence="1 2">
    <name type="scientific">Anaerotruncus colihominis DSM 17241</name>
    <dbReference type="NCBI Taxonomy" id="445972"/>
    <lineage>
        <taxon>Bacteria</taxon>
        <taxon>Bacillati</taxon>
        <taxon>Bacillota</taxon>
        <taxon>Clostridia</taxon>
        <taxon>Eubacteriales</taxon>
        <taxon>Oscillospiraceae</taxon>
        <taxon>Anaerotruncus</taxon>
    </lineage>
</organism>
<name>B0PGY5_9FIRM</name>
<dbReference type="Proteomes" id="UP000003803">
    <property type="component" value="Unassembled WGS sequence"/>
</dbReference>
<reference evidence="1" key="1">
    <citation type="submission" date="2007-11" db="EMBL/GenBank/DDBJ databases">
        <authorList>
            <person name="Fulton L."/>
            <person name="Clifton S."/>
            <person name="Fulton B."/>
            <person name="Xu J."/>
            <person name="Minx P."/>
            <person name="Pepin K.H."/>
            <person name="Johnson M."/>
            <person name="Thiruvilangam P."/>
            <person name="Bhonagiri V."/>
            <person name="Nash W.E."/>
            <person name="Mardis E.R."/>
            <person name="Wilson R.K."/>
        </authorList>
    </citation>
    <scope>NUCLEOTIDE SEQUENCE [LARGE SCALE GENOMIC DNA]</scope>
    <source>
        <strain evidence="1">DSM 17241</strain>
    </source>
</reference>
<protein>
    <submittedName>
        <fullName evidence="1">Uncharacterized protein</fullName>
    </submittedName>
</protein>
<gene>
    <name evidence="1" type="ORF">ANACOL_04006</name>
</gene>
<dbReference type="HOGENOM" id="CLU_2986419_0_0_9"/>
<comment type="caution">
    <text evidence="1">The sequence shown here is derived from an EMBL/GenBank/DDBJ whole genome shotgun (WGS) entry which is preliminary data.</text>
</comment>
<evidence type="ECO:0000313" key="1">
    <source>
        <dbReference type="EMBL" id="EDS09233.1"/>
    </source>
</evidence>
<proteinExistence type="predicted"/>